<keyword evidence="4 9" id="KW-0547">Nucleotide-binding</keyword>
<sequence length="865" mass="96841">MAAKSMQEDFDHSAGLACSKKDCPLPRCVNSKLGKMKTDTNKRRAKKRRSARMIKNGINSASDTEENMELWWQDLQSLGLLEQPADGSINNISLFQETHANAIRDDRNHPQDQPLPALQSCRLGHEMHWVRDESQAKPPGAVHWMGDAIPRSPPVQRPSRWLKRTEVFNRHLFSVSHSLAAEQVEPNRSVFTSLSHDSQDINVVPLEANSSTHPQIQYYTNRGECRAMGFEPGLLEDSNDKKRNFQSSHYEHFEAWEFENDSEIARKPSHHIQCTRKLFGTLSLIFQAFDDPCTAQLEEYYVHVLNKALNEIQEAKRLHGEKFQWVVVKGNPQDILLFSCGFQAPDDKTFPSVQNQSPEVIEIEARELRDASWEEDLEDILDILRQDTFESFHSSDPPNSDASIAENKRQQCYVLQSGILAEPRCFDDSSTVSIPPGGTRYIPGWGAFNTQPTRESEEFCISVNGVPVKAWVKGVPVEKDAADQLRSLAKLPIIHSHVAAMPDMHLGKGACVGCVVATVDAIIPAAVGVDIGCGMMAVRTTISAENLPDSLKNLRRAIEQAVPHGRTHQGGKGDRGAWKARQIPDSVMHEWNKLKKEYDHICSRQPLAKAQNTVNHLGTLGTGNHFIEMCLDEENRVWFMLHSGSRGPGNRIGTVFIELAKNEMMKLDKQIKVDRDLAYLREGTKNFDDYVYAVNWAQKFARLNRNIMMTNVLKAAQSCNDMPAFDVDPSSKAVNCHHNYVKVETHFGKEVFLTRKGAVSARQGELGIIPGSMGAQSFIVRGKGNPEAFHSCSHGAGRVMSRAKARKMFTIDDHAQATHGVECRKDADVIDETPMAYKDIDDVMAAQSDLVDVVHTLKQVVCVKG</sequence>
<keyword evidence="12" id="KW-1185">Reference proteome</keyword>
<feature type="binding site" evidence="9">
    <location>
        <begin position="624"/>
        <end position="628"/>
    </location>
    <ligand>
        <name>GMP</name>
        <dbReference type="ChEBI" id="CHEBI:58115"/>
    </ligand>
</feature>
<keyword evidence="2 11" id="KW-0436">Ligase</keyword>
<feature type="binding site" evidence="10">
    <location>
        <position position="642"/>
    </location>
    <ligand>
        <name>Mn(2+)</name>
        <dbReference type="ChEBI" id="CHEBI:29035"/>
        <label>2</label>
    </ligand>
</feature>
<dbReference type="InterPro" id="IPR036025">
    <property type="entry name" value="RtcB-like_sf"/>
</dbReference>
<dbReference type="GO" id="GO:0005525">
    <property type="term" value="F:GTP binding"/>
    <property type="evidence" value="ECO:0007669"/>
    <property type="project" value="UniProtKB-KW"/>
</dbReference>
<dbReference type="Pfam" id="PF01139">
    <property type="entry name" value="RtcB"/>
    <property type="match status" value="1"/>
</dbReference>
<feature type="binding site" evidence="10">
    <location>
        <position position="530"/>
    </location>
    <ligand>
        <name>Mn(2+)</name>
        <dbReference type="ChEBI" id="CHEBI:29035"/>
        <label>1</label>
    </ligand>
</feature>
<feature type="binding site" evidence="10">
    <location>
        <position position="738"/>
    </location>
    <ligand>
        <name>Mn(2+)</name>
        <dbReference type="ChEBI" id="CHEBI:29035"/>
        <label>2</label>
    </ligand>
</feature>
<dbReference type="EMBL" id="LSMT01000012">
    <property type="protein sequence ID" value="PFX33472.1"/>
    <property type="molecule type" value="Genomic_DNA"/>
</dbReference>
<dbReference type="PANTHER" id="PTHR43749:SF2">
    <property type="entry name" value="RNA-SPLICING LIGASE RTCB"/>
    <property type="match status" value="1"/>
</dbReference>
<dbReference type="GO" id="GO:0003909">
    <property type="term" value="F:DNA ligase activity"/>
    <property type="evidence" value="ECO:0007669"/>
    <property type="project" value="TreeGrafter"/>
</dbReference>
<dbReference type="Proteomes" id="UP000225706">
    <property type="component" value="Unassembled WGS sequence"/>
</dbReference>
<evidence type="ECO:0000256" key="3">
    <source>
        <dbReference type="ARBA" id="ARBA00022723"/>
    </source>
</evidence>
<feature type="binding site" evidence="9">
    <location>
        <begin position="794"/>
        <end position="797"/>
    </location>
    <ligand>
        <name>GMP</name>
        <dbReference type="ChEBI" id="CHEBI:58115"/>
    </ligand>
</feature>
<dbReference type="GO" id="GO:0006396">
    <property type="term" value="P:RNA processing"/>
    <property type="evidence" value="ECO:0007669"/>
    <property type="project" value="InterPro"/>
</dbReference>
<organism evidence="11 12">
    <name type="scientific">Stylophora pistillata</name>
    <name type="common">Smooth cauliflower coral</name>
    <dbReference type="NCBI Taxonomy" id="50429"/>
    <lineage>
        <taxon>Eukaryota</taxon>
        <taxon>Metazoa</taxon>
        <taxon>Cnidaria</taxon>
        <taxon>Anthozoa</taxon>
        <taxon>Hexacorallia</taxon>
        <taxon>Scleractinia</taxon>
        <taxon>Astrocoeniina</taxon>
        <taxon>Pocilloporidae</taxon>
        <taxon>Stylophora</taxon>
    </lineage>
</organism>
<feature type="binding site" evidence="10">
    <location>
        <position position="625"/>
    </location>
    <ligand>
        <name>Mn(2+)</name>
        <dbReference type="ChEBI" id="CHEBI:29035"/>
        <label>1</label>
    </ligand>
</feature>
<accession>A0A2B4SY27</accession>
<dbReference type="PANTHER" id="PTHR43749">
    <property type="entry name" value="RNA-SPLICING LIGASE RTCB"/>
    <property type="match status" value="1"/>
</dbReference>
<dbReference type="Gene3D" id="3.90.1860.10">
    <property type="entry name" value="tRNA-splicing ligase RtcB"/>
    <property type="match status" value="1"/>
</dbReference>
<feature type="binding site" evidence="9">
    <location>
        <begin position="770"/>
        <end position="773"/>
    </location>
    <ligand>
        <name>GMP</name>
        <dbReference type="ChEBI" id="CHEBI:58115"/>
    </ligand>
</feature>
<reference evidence="12" key="1">
    <citation type="journal article" date="2017" name="bioRxiv">
        <title>Comparative analysis of the genomes of Stylophora pistillata and Acropora digitifera provides evidence for extensive differences between species of corals.</title>
        <authorList>
            <person name="Voolstra C.R."/>
            <person name="Li Y."/>
            <person name="Liew Y.J."/>
            <person name="Baumgarten S."/>
            <person name="Zoccola D."/>
            <person name="Flot J.-F."/>
            <person name="Tambutte S."/>
            <person name="Allemand D."/>
            <person name="Aranda M."/>
        </authorList>
    </citation>
    <scope>NUCLEOTIDE SEQUENCE [LARGE SCALE GENOMIC DNA]</scope>
</reference>
<evidence type="ECO:0000256" key="9">
    <source>
        <dbReference type="PIRSR" id="PIRSR601233-2"/>
    </source>
</evidence>
<dbReference type="GO" id="GO:0170057">
    <property type="term" value="F:RNA ligase (GTP) activity"/>
    <property type="evidence" value="ECO:0007669"/>
    <property type="project" value="UniProtKB-EC"/>
</dbReference>
<dbReference type="SMR" id="A0A2B4SY27"/>
<evidence type="ECO:0000256" key="6">
    <source>
        <dbReference type="ARBA" id="ARBA00023211"/>
    </source>
</evidence>
<evidence type="ECO:0000256" key="1">
    <source>
        <dbReference type="ARBA" id="ARBA00012726"/>
    </source>
</evidence>
<evidence type="ECO:0000313" key="12">
    <source>
        <dbReference type="Proteomes" id="UP000225706"/>
    </source>
</evidence>
<keyword evidence="5 9" id="KW-0342">GTP-binding</keyword>
<dbReference type="GO" id="GO:0030145">
    <property type="term" value="F:manganese ion binding"/>
    <property type="evidence" value="ECO:0007669"/>
    <property type="project" value="TreeGrafter"/>
</dbReference>
<dbReference type="AlphaFoldDB" id="A0A2B4SY27"/>
<keyword evidence="6 10" id="KW-0464">Manganese</keyword>
<dbReference type="GO" id="GO:0006281">
    <property type="term" value="P:DNA repair"/>
    <property type="evidence" value="ECO:0007669"/>
    <property type="project" value="TreeGrafter"/>
</dbReference>
<name>A0A2B4SY27_STYPI</name>
<evidence type="ECO:0000256" key="7">
    <source>
        <dbReference type="ARBA" id="ARBA00047746"/>
    </source>
</evidence>
<evidence type="ECO:0000256" key="2">
    <source>
        <dbReference type="ARBA" id="ARBA00022598"/>
    </source>
</evidence>
<feature type="binding site" evidence="9">
    <location>
        <position position="864"/>
    </location>
    <ligand>
        <name>GMP</name>
        <dbReference type="ChEBI" id="CHEBI:58115"/>
    </ligand>
</feature>
<evidence type="ECO:0000256" key="8">
    <source>
        <dbReference type="PIRSR" id="PIRSR601233-1"/>
    </source>
</evidence>
<dbReference type="EC" id="6.5.1.8" evidence="1"/>
<dbReference type="OrthoDB" id="10249697at2759"/>
<dbReference type="InterPro" id="IPR001233">
    <property type="entry name" value="RtcB"/>
</dbReference>
<dbReference type="SUPFAM" id="SSF103365">
    <property type="entry name" value="Hypothetical protein PH1602"/>
    <property type="match status" value="1"/>
</dbReference>
<proteinExistence type="predicted"/>
<evidence type="ECO:0000256" key="10">
    <source>
        <dbReference type="PIRSR" id="PIRSR601233-3"/>
    </source>
</evidence>
<dbReference type="STRING" id="50429.A0A2B4SY27"/>
<feature type="binding site" evidence="9">
    <location>
        <position position="777"/>
    </location>
    <ligand>
        <name>GMP</name>
        <dbReference type="ChEBI" id="CHEBI:58115"/>
    </ligand>
</feature>
<dbReference type="InterPro" id="IPR052915">
    <property type="entry name" value="RtcB-like"/>
</dbReference>
<evidence type="ECO:0000313" key="11">
    <source>
        <dbReference type="EMBL" id="PFX33472.1"/>
    </source>
</evidence>
<evidence type="ECO:0000256" key="5">
    <source>
        <dbReference type="ARBA" id="ARBA00023134"/>
    </source>
</evidence>
<keyword evidence="3 10" id="KW-0479">Metal-binding</keyword>
<dbReference type="GO" id="GO:0042245">
    <property type="term" value="P:RNA repair"/>
    <property type="evidence" value="ECO:0007669"/>
    <property type="project" value="TreeGrafter"/>
</dbReference>
<feature type="active site" description="GMP-histidine intermediate" evidence="8">
    <location>
        <position position="794"/>
    </location>
</feature>
<feature type="binding site" evidence="9">
    <location>
        <begin position="738"/>
        <end position="739"/>
    </location>
    <ligand>
        <name>GMP</name>
        <dbReference type="ChEBI" id="CHEBI:58115"/>
    </ligand>
</feature>
<comment type="caution">
    <text evidence="11">The sequence shown here is derived from an EMBL/GenBank/DDBJ whole genome shotgun (WGS) entry which is preliminary data.</text>
</comment>
<comment type="catalytic activity">
    <reaction evidence="7">
        <text>a 3'-end 3'-phospho-ribonucleotide-RNA + a 5'-end dephospho-ribonucleoside-RNA + GTP = a ribonucleotidyl-ribonucleotide-RNA + GMP + diphosphate</text>
        <dbReference type="Rhea" id="RHEA:68076"/>
        <dbReference type="Rhea" id="RHEA-COMP:10463"/>
        <dbReference type="Rhea" id="RHEA-COMP:13936"/>
        <dbReference type="Rhea" id="RHEA-COMP:17355"/>
        <dbReference type="ChEBI" id="CHEBI:33019"/>
        <dbReference type="ChEBI" id="CHEBI:37565"/>
        <dbReference type="ChEBI" id="CHEBI:58115"/>
        <dbReference type="ChEBI" id="CHEBI:83062"/>
        <dbReference type="ChEBI" id="CHEBI:138284"/>
        <dbReference type="ChEBI" id="CHEBI:173118"/>
        <dbReference type="EC" id="6.5.1.8"/>
    </reaction>
</comment>
<gene>
    <name evidence="11" type="primary">rtcB</name>
    <name evidence="11" type="ORF">AWC38_SpisGene1674</name>
</gene>
<evidence type="ECO:0000256" key="4">
    <source>
        <dbReference type="ARBA" id="ARBA00022741"/>
    </source>
</evidence>
<protein>
    <recommendedName>
        <fullName evidence="1">3'-phosphate/5'-hydroxy nucleic acid ligase</fullName>
        <ecNumber evidence="1">6.5.1.8</ecNumber>
    </recommendedName>
</protein>
<comment type="cofactor">
    <cofactor evidence="10">
        <name>Mn(2+)</name>
        <dbReference type="ChEBI" id="CHEBI:29035"/>
    </cofactor>
    <text evidence="10">Binds 2 manganese ions per subunit.</text>
</comment>